<dbReference type="EMBL" id="MH925094">
    <property type="protein sequence ID" value="QAY02199.1"/>
    <property type="molecule type" value="Genomic_DNA"/>
</dbReference>
<accession>A0A411BKW1</accession>
<protein>
    <submittedName>
        <fullName evidence="1">Uncharacterized protein</fullName>
    </submittedName>
</protein>
<proteinExistence type="predicted"/>
<name>A0A411BKW1_9CAUD</name>
<dbReference type="Proteomes" id="UP000290327">
    <property type="component" value="Segment"/>
</dbReference>
<evidence type="ECO:0000313" key="1">
    <source>
        <dbReference type="EMBL" id="QAY02199.1"/>
    </source>
</evidence>
<keyword evidence="2" id="KW-1185">Reference proteome</keyword>
<evidence type="ECO:0000313" key="2">
    <source>
        <dbReference type="Proteomes" id="UP000290327"/>
    </source>
</evidence>
<reference evidence="1 2" key="1">
    <citation type="submission" date="2018-09" db="EMBL/GenBank/DDBJ databases">
        <title>Characterization and complete genomic analysis of VspSw_1.</title>
        <authorList>
            <person name="Chen L."/>
        </authorList>
    </citation>
    <scope>NUCLEOTIDE SEQUENCE [LARGE SCALE GENOMIC DNA]</scope>
</reference>
<organism evidence="1 2">
    <name type="scientific">Vibrio phage VspSw_1</name>
    <dbReference type="NCBI Taxonomy" id="2484249"/>
    <lineage>
        <taxon>Viruses</taxon>
        <taxon>Duplodnaviria</taxon>
        <taxon>Heunggongvirae</taxon>
        <taxon>Uroviricota</taxon>
        <taxon>Caudoviricetes</taxon>
        <taxon>Demerecviridae</taxon>
        <taxon>Pogseptimavirus</taxon>
        <taxon>Pogseptimavirus VspSw1</taxon>
    </lineage>
</organism>
<gene>
    <name evidence="1" type="ORF">VspSw1_131</name>
</gene>
<sequence>MEQYRHELYHKVKETLKQVKTGEVALTELHLMLLGFSKRGKQSLAKSQSTWQFSFGNAPGGIEYICRYWALHEERDNYFLNPESVGLGRGKSDVGTELSFSSGDTTHIKEFVKKLPQWPELGYKPNWGKWKKNSELSNTWNTPVLAVLYEIVYEKPVHIMQLVEELKTREFVPTCQFNLCNGNPGLKHPILTKASRAEQIEDFRQGKPAKLRETKELMNEKPKIGMTIKLTPE</sequence>